<dbReference type="AlphaFoldDB" id="A0A1V6RYM7"/>
<keyword evidence="3" id="KW-1185">Reference proteome</keyword>
<keyword evidence="1" id="KW-0812">Transmembrane</keyword>
<sequence>MDDPRLSAAGAITRWNFGRIIFLITPIILHIALPRRSGRFKVLAWNMRHVCSAHHINERTIAFSPPSSRSFEAISSKISHNLQQRRMTSITQNPGASLIAQLASPPNISLQLLGTHTAGDQTKVVDFDLWIDCSKKAKIKSRKFLTDNEIDHRFWDHSDESSDSFSATSSNWLEDWLGDINDGRSWKISKLLSLHNSDSAATKTYAEGLACKVAYGGSITVEVHAPPLEVDASEYAAVVQAEWSFGSPLIPMESLWDLLVMNAMVDRRRGFISVDEPPRPSYGRSPFRRAIKSDNTSTIISEAQNEEGFKHTVLQYSNWGSNT</sequence>
<reference evidence="3" key="1">
    <citation type="journal article" date="2017" name="Nat. Microbiol.">
        <title>Global analysis of biosynthetic gene clusters reveals vast potential of secondary metabolite production in Penicillium species.</title>
        <authorList>
            <person name="Nielsen J.C."/>
            <person name="Grijseels S."/>
            <person name="Prigent S."/>
            <person name="Ji B."/>
            <person name="Dainat J."/>
            <person name="Nielsen K.F."/>
            <person name="Frisvad J.C."/>
            <person name="Workman M."/>
            <person name="Nielsen J."/>
        </authorList>
    </citation>
    <scope>NUCLEOTIDE SEQUENCE [LARGE SCALE GENOMIC DNA]</scope>
    <source>
        <strain evidence="3">IBT 29486</strain>
    </source>
</reference>
<protein>
    <submittedName>
        <fullName evidence="2">Uncharacterized protein</fullName>
    </submittedName>
</protein>
<evidence type="ECO:0000313" key="2">
    <source>
        <dbReference type="EMBL" id="OQE06855.1"/>
    </source>
</evidence>
<accession>A0A1V6RYM7</accession>
<evidence type="ECO:0000256" key="1">
    <source>
        <dbReference type="SAM" id="Phobius"/>
    </source>
</evidence>
<proteinExistence type="predicted"/>
<organism evidence="2 3">
    <name type="scientific">Penicillium vulpinum</name>
    <dbReference type="NCBI Taxonomy" id="29845"/>
    <lineage>
        <taxon>Eukaryota</taxon>
        <taxon>Fungi</taxon>
        <taxon>Dikarya</taxon>
        <taxon>Ascomycota</taxon>
        <taxon>Pezizomycotina</taxon>
        <taxon>Eurotiomycetes</taxon>
        <taxon>Eurotiomycetidae</taxon>
        <taxon>Eurotiales</taxon>
        <taxon>Aspergillaceae</taxon>
        <taxon>Penicillium</taxon>
    </lineage>
</organism>
<keyword evidence="1" id="KW-0472">Membrane</keyword>
<comment type="caution">
    <text evidence="2">The sequence shown here is derived from an EMBL/GenBank/DDBJ whole genome shotgun (WGS) entry which is preliminary data.</text>
</comment>
<feature type="transmembrane region" description="Helical" evidence="1">
    <location>
        <begin position="12"/>
        <end position="33"/>
    </location>
</feature>
<evidence type="ECO:0000313" key="3">
    <source>
        <dbReference type="Proteomes" id="UP000191518"/>
    </source>
</evidence>
<dbReference type="EMBL" id="MDYP01000016">
    <property type="protein sequence ID" value="OQE06855.1"/>
    <property type="molecule type" value="Genomic_DNA"/>
</dbReference>
<name>A0A1V6RYM7_9EURO</name>
<gene>
    <name evidence="2" type="ORF">PENVUL_c016G02988</name>
</gene>
<keyword evidence="1" id="KW-1133">Transmembrane helix</keyword>
<dbReference type="Proteomes" id="UP000191518">
    <property type="component" value="Unassembled WGS sequence"/>
</dbReference>